<organism evidence="1 2">
    <name type="scientific">Oedothorax gibbosus</name>
    <dbReference type="NCBI Taxonomy" id="931172"/>
    <lineage>
        <taxon>Eukaryota</taxon>
        <taxon>Metazoa</taxon>
        <taxon>Ecdysozoa</taxon>
        <taxon>Arthropoda</taxon>
        <taxon>Chelicerata</taxon>
        <taxon>Arachnida</taxon>
        <taxon>Araneae</taxon>
        <taxon>Araneomorphae</taxon>
        <taxon>Entelegynae</taxon>
        <taxon>Araneoidea</taxon>
        <taxon>Linyphiidae</taxon>
        <taxon>Erigoninae</taxon>
        <taxon>Oedothorax</taxon>
    </lineage>
</organism>
<comment type="caution">
    <text evidence="1">The sequence shown here is derived from an EMBL/GenBank/DDBJ whole genome shotgun (WGS) entry which is preliminary data.</text>
</comment>
<keyword evidence="2" id="KW-1185">Reference proteome</keyword>
<evidence type="ECO:0000313" key="2">
    <source>
        <dbReference type="Proteomes" id="UP000827092"/>
    </source>
</evidence>
<sequence>MQTQDSLLGTVEIEYKLTCTYCSFTSELFREMDRHERNHNLKTALFANSAKKDAYLKISLGTTLRGMHKRWRVNVLFARMALMEITA</sequence>
<name>A0AAV6UJ33_9ARAC</name>
<evidence type="ECO:0000313" key="1">
    <source>
        <dbReference type="EMBL" id="KAG8184249.1"/>
    </source>
</evidence>
<reference evidence="1 2" key="1">
    <citation type="journal article" date="2022" name="Nat. Ecol. Evol.">
        <title>A masculinizing supergene underlies an exaggerated male reproductive morph in a spider.</title>
        <authorList>
            <person name="Hendrickx F."/>
            <person name="De Corte Z."/>
            <person name="Sonet G."/>
            <person name="Van Belleghem S.M."/>
            <person name="Kostlbacher S."/>
            <person name="Vangestel C."/>
        </authorList>
    </citation>
    <scope>NUCLEOTIDE SEQUENCE [LARGE SCALE GENOMIC DNA]</scope>
    <source>
        <strain evidence="1">W744_W776</strain>
    </source>
</reference>
<dbReference type="Proteomes" id="UP000827092">
    <property type="component" value="Unassembled WGS sequence"/>
</dbReference>
<accession>A0AAV6UJ33</accession>
<evidence type="ECO:0008006" key="3">
    <source>
        <dbReference type="Google" id="ProtNLM"/>
    </source>
</evidence>
<dbReference type="AlphaFoldDB" id="A0AAV6UJ33"/>
<gene>
    <name evidence="1" type="ORF">JTE90_019488</name>
</gene>
<dbReference type="EMBL" id="JAFNEN010000381">
    <property type="protein sequence ID" value="KAG8184249.1"/>
    <property type="molecule type" value="Genomic_DNA"/>
</dbReference>
<proteinExistence type="predicted"/>
<protein>
    <recommendedName>
        <fullName evidence="3">C2H2-type domain-containing protein</fullName>
    </recommendedName>
</protein>